<dbReference type="Pfam" id="PF13769">
    <property type="entry name" value="Virulence_fact"/>
    <property type="match status" value="1"/>
</dbReference>
<comment type="caution">
    <text evidence="2">The sequence shown here is derived from an EMBL/GenBank/DDBJ whole genome shotgun (WGS) entry which is preliminary data.</text>
</comment>
<dbReference type="Proteomes" id="UP000246800">
    <property type="component" value="Unassembled WGS sequence"/>
</dbReference>
<proteinExistence type="predicted"/>
<organism evidence="2 3">
    <name type="scientific">Staphylococcus pseudintermedius</name>
    <dbReference type="NCBI Taxonomy" id="283734"/>
    <lineage>
        <taxon>Bacteria</taxon>
        <taxon>Bacillati</taxon>
        <taxon>Bacillota</taxon>
        <taxon>Bacilli</taxon>
        <taxon>Bacillales</taxon>
        <taxon>Staphylococcaceae</taxon>
        <taxon>Staphylococcus</taxon>
        <taxon>Staphylococcus intermedius group</taxon>
    </lineage>
</organism>
<dbReference type="RefSeq" id="WP_186802003.1">
    <property type="nucleotide sequence ID" value="NZ_QEIT01000808.1"/>
</dbReference>
<protein>
    <submittedName>
        <fullName evidence="2">Virulence factor</fullName>
    </submittedName>
</protein>
<dbReference type="InterPro" id="IPR025989">
    <property type="entry name" value="Virulence_F_dom"/>
</dbReference>
<feature type="non-terminal residue" evidence="2">
    <location>
        <position position="1"/>
    </location>
</feature>
<evidence type="ECO:0000313" key="3">
    <source>
        <dbReference type="Proteomes" id="UP000246800"/>
    </source>
</evidence>
<name>A0A317YMW2_STAPS</name>
<feature type="non-terminal residue" evidence="2">
    <location>
        <position position="93"/>
    </location>
</feature>
<evidence type="ECO:0000313" key="2">
    <source>
        <dbReference type="EMBL" id="PWZ66439.1"/>
    </source>
</evidence>
<gene>
    <name evidence="2" type="ORF">DD902_16285</name>
</gene>
<feature type="domain" description="Virulence factor" evidence="1">
    <location>
        <begin position="2"/>
        <end position="69"/>
    </location>
</feature>
<reference evidence="2 3" key="1">
    <citation type="journal article" date="2018" name="Vet. Microbiol.">
        <title>Clonal diversity and geographic distribution of methicillin-resistant Staphylococcus pseudintermedius from Australian animals: Discovery of novel sequence types.</title>
        <authorList>
            <person name="Worthing K.A."/>
            <person name="Abraham S."/>
            <person name="Coombs G.W."/>
            <person name="Pang S."/>
            <person name="Saputra S."/>
            <person name="Jordan D."/>
            <person name="Trott D.J."/>
            <person name="Norris J.M."/>
        </authorList>
    </citation>
    <scope>NUCLEOTIDE SEQUENCE [LARGE SCALE GENOMIC DNA]</scope>
    <source>
        <strain evidence="2 3">ST525 1</strain>
    </source>
</reference>
<sequence>TSADQELREQLPQTYVDHMTQAQTKHDNIVFMRKWLDLGNRYGNIEEVMDGVLEEVLATYPESQLPVLVKHALEENHATNNYHFYRHVSLDEY</sequence>
<dbReference type="EMBL" id="QEIT01000808">
    <property type="protein sequence ID" value="PWZ66439.1"/>
    <property type="molecule type" value="Genomic_DNA"/>
</dbReference>
<evidence type="ECO:0000259" key="1">
    <source>
        <dbReference type="Pfam" id="PF13769"/>
    </source>
</evidence>
<accession>A0A317YMW2</accession>
<dbReference type="AlphaFoldDB" id="A0A317YMW2"/>